<reference evidence="2 3" key="1">
    <citation type="journal article" date="2012" name="J. Bacteriol.">
        <title>Genome Sequence of Fibrella aestuarina BUZ 2T, a Filamentous Marine Bacterium.</title>
        <authorList>
            <person name="Filippini M."/>
            <person name="Qi W."/>
            <person name="Blom J."/>
            <person name="Goesmann A."/>
            <person name="Smits T.H."/>
            <person name="Bagheri H.C."/>
        </authorList>
    </citation>
    <scope>NUCLEOTIDE SEQUENCE [LARGE SCALE GENOMIC DNA]</scope>
    <source>
        <strain evidence="3">BUZ 2T</strain>
    </source>
</reference>
<dbReference type="AlphaFoldDB" id="I0KAA8"/>
<dbReference type="RefSeq" id="WP_015332160.1">
    <property type="nucleotide sequence ID" value="NC_020054.1"/>
</dbReference>
<feature type="transmembrane region" description="Helical" evidence="1">
    <location>
        <begin position="20"/>
        <end position="39"/>
    </location>
</feature>
<name>I0KAA8_9BACT</name>
<dbReference type="eggNOG" id="ENOG50329VU">
    <property type="taxonomic scope" value="Bacteria"/>
</dbReference>
<keyword evidence="1" id="KW-0472">Membrane</keyword>
<dbReference type="HOGENOM" id="CLU_215292_1_0_10"/>
<evidence type="ECO:0000256" key="1">
    <source>
        <dbReference type="SAM" id="Phobius"/>
    </source>
</evidence>
<dbReference type="STRING" id="1166018.FAES_3052"/>
<gene>
    <name evidence="2" type="ORF">FAES_3052</name>
</gene>
<protein>
    <submittedName>
        <fullName evidence="2">Uncharacterized protein</fullName>
    </submittedName>
</protein>
<dbReference type="EMBL" id="HE796683">
    <property type="protein sequence ID" value="CCH01061.1"/>
    <property type="molecule type" value="Genomic_DNA"/>
</dbReference>
<keyword evidence="1" id="KW-0812">Transmembrane</keyword>
<keyword evidence="3" id="KW-1185">Reference proteome</keyword>
<organism evidence="2 3">
    <name type="scientific">Fibrella aestuarina BUZ 2</name>
    <dbReference type="NCBI Taxonomy" id="1166018"/>
    <lineage>
        <taxon>Bacteria</taxon>
        <taxon>Pseudomonadati</taxon>
        <taxon>Bacteroidota</taxon>
        <taxon>Cytophagia</taxon>
        <taxon>Cytophagales</taxon>
        <taxon>Spirosomataceae</taxon>
        <taxon>Fibrella</taxon>
    </lineage>
</organism>
<keyword evidence="1" id="KW-1133">Transmembrane helix</keyword>
<evidence type="ECO:0000313" key="3">
    <source>
        <dbReference type="Proteomes" id="UP000011058"/>
    </source>
</evidence>
<proteinExistence type="predicted"/>
<sequence length="45" mass="5325">MTETNNKLINWFKRLGWAGFFFFLIKGLTLYVLLPYLIARGCINK</sequence>
<evidence type="ECO:0000313" key="2">
    <source>
        <dbReference type="EMBL" id="CCH01061.1"/>
    </source>
</evidence>
<dbReference type="KEGG" id="fae:FAES_3052"/>
<dbReference type="Proteomes" id="UP000011058">
    <property type="component" value="Chromosome"/>
</dbReference>
<accession>I0KAA8</accession>